<name>A0A1J4KQW6_9EUKA</name>
<feature type="compositionally biased region" description="Low complexity" evidence="1">
    <location>
        <begin position="397"/>
        <end position="411"/>
    </location>
</feature>
<dbReference type="SUPFAM" id="SSF53448">
    <property type="entry name" value="Nucleotide-diphospho-sugar transferases"/>
    <property type="match status" value="1"/>
</dbReference>
<gene>
    <name evidence="3" type="ORF">TRFO_18544</name>
</gene>
<keyword evidence="2" id="KW-0472">Membrane</keyword>
<dbReference type="GeneID" id="94834955"/>
<evidence type="ECO:0000313" key="4">
    <source>
        <dbReference type="Proteomes" id="UP000179807"/>
    </source>
</evidence>
<feature type="transmembrane region" description="Helical" evidence="2">
    <location>
        <begin position="12"/>
        <end position="31"/>
    </location>
</feature>
<sequence length="473" mass="55559">MKKKQKYLIRSILIIHIMHALILFGLSYTWVFDDYPLPDYFIFQTLSYSKAWFVQSLPDFNTSDQKCPICNFPVRNYRENSQKNDMLMTVLLSNYIGLMPLARSIRATQTKARVIIFIDTTVKYMLNDFENSILSNCRIDLIDVGDIEQYPHYAYCFIRFYIYYDFLFFLTESEVNRIILFDGQDVIFQGDPFYEEFTKDQLIFTVEDRIINQTGWALRSYHKYFKKIGANIKDYYLPMINAGITLGGRFTIMSFIEAFDQRFGILELHEQVKKMEYVDQAIVHAMIYDKDLEDYYGINVTFSTIYDSYASISFGCWGAGCARKRPNNYSLGYYHMKNESRYQFIIHQYNRFPQFTESIYLACPIVGNESKINYMKGTELDENGKLIIPTAKKKKVGQPPGQRGAQQPPGQKRVQQPPGQKRVQQTENPIKKKKVEQPQQHPDQKEVKQPPDQKGIQQTENPMKKKKVEQPQQ</sequence>
<dbReference type="InterPro" id="IPR029044">
    <property type="entry name" value="Nucleotide-diphossugar_trans"/>
</dbReference>
<dbReference type="Proteomes" id="UP000179807">
    <property type="component" value="Unassembled WGS sequence"/>
</dbReference>
<organism evidence="3 4">
    <name type="scientific">Tritrichomonas foetus</name>
    <dbReference type="NCBI Taxonomy" id="1144522"/>
    <lineage>
        <taxon>Eukaryota</taxon>
        <taxon>Metamonada</taxon>
        <taxon>Parabasalia</taxon>
        <taxon>Tritrichomonadida</taxon>
        <taxon>Tritrichomonadidae</taxon>
        <taxon>Tritrichomonas</taxon>
    </lineage>
</organism>
<keyword evidence="4" id="KW-1185">Reference proteome</keyword>
<evidence type="ECO:0000313" key="3">
    <source>
        <dbReference type="EMBL" id="OHT11861.1"/>
    </source>
</evidence>
<accession>A0A1J4KQW6</accession>
<protein>
    <recommendedName>
        <fullName evidence="5">Nucleotide-diphospho-sugar transferase domain-containing protein</fullName>
    </recommendedName>
</protein>
<dbReference type="AlphaFoldDB" id="A0A1J4KQW6"/>
<feature type="region of interest" description="Disordered" evidence="1">
    <location>
        <begin position="391"/>
        <end position="473"/>
    </location>
</feature>
<dbReference type="EMBL" id="MLAK01000577">
    <property type="protein sequence ID" value="OHT11861.1"/>
    <property type="molecule type" value="Genomic_DNA"/>
</dbReference>
<evidence type="ECO:0000256" key="1">
    <source>
        <dbReference type="SAM" id="MobiDB-lite"/>
    </source>
</evidence>
<evidence type="ECO:0000256" key="2">
    <source>
        <dbReference type="SAM" id="Phobius"/>
    </source>
</evidence>
<dbReference type="VEuPathDB" id="TrichDB:TRFO_18544"/>
<dbReference type="RefSeq" id="XP_068364997.1">
    <property type="nucleotide sequence ID" value="XM_068500251.1"/>
</dbReference>
<keyword evidence="2" id="KW-1133">Transmembrane helix</keyword>
<comment type="caution">
    <text evidence="3">The sequence shown here is derived from an EMBL/GenBank/DDBJ whole genome shotgun (WGS) entry which is preliminary data.</text>
</comment>
<proteinExistence type="predicted"/>
<keyword evidence="2" id="KW-0812">Transmembrane</keyword>
<feature type="compositionally biased region" description="Polar residues" evidence="1">
    <location>
        <begin position="413"/>
        <end position="428"/>
    </location>
</feature>
<feature type="compositionally biased region" description="Basic and acidic residues" evidence="1">
    <location>
        <begin position="442"/>
        <end position="451"/>
    </location>
</feature>
<evidence type="ECO:0008006" key="5">
    <source>
        <dbReference type="Google" id="ProtNLM"/>
    </source>
</evidence>
<reference evidence="3" key="1">
    <citation type="submission" date="2016-10" db="EMBL/GenBank/DDBJ databases">
        <authorList>
            <person name="Benchimol M."/>
            <person name="Almeida L.G."/>
            <person name="Vasconcelos A.T."/>
            <person name="Perreira-Neves A."/>
            <person name="Rosa I.A."/>
            <person name="Tasca T."/>
            <person name="Bogo M.R."/>
            <person name="de Souza W."/>
        </authorList>
    </citation>
    <scope>NUCLEOTIDE SEQUENCE [LARGE SCALE GENOMIC DNA]</scope>
    <source>
        <strain evidence="3">K</strain>
    </source>
</reference>